<gene>
    <name evidence="1" type="ORF">HETIRDRAFT_162458</name>
</gene>
<dbReference type="RefSeq" id="XP_009551960.1">
    <property type="nucleotide sequence ID" value="XM_009553665.1"/>
</dbReference>
<dbReference type="InParanoid" id="W4JS37"/>
<protein>
    <submittedName>
        <fullName evidence="1">Uncharacterized protein</fullName>
    </submittedName>
</protein>
<organism evidence="1 2">
    <name type="scientific">Heterobasidion irregulare (strain TC 32-1)</name>
    <dbReference type="NCBI Taxonomy" id="747525"/>
    <lineage>
        <taxon>Eukaryota</taxon>
        <taxon>Fungi</taxon>
        <taxon>Dikarya</taxon>
        <taxon>Basidiomycota</taxon>
        <taxon>Agaricomycotina</taxon>
        <taxon>Agaricomycetes</taxon>
        <taxon>Russulales</taxon>
        <taxon>Bondarzewiaceae</taxon>
        <taxon>Heterobasidion</taxon>
        <taxon>Heterobasidion annosum species complex</taxon>
    </lineage>
</organism>
<sequence>MNSSSSVPRRARRNAVSVVASEPPVEEIESYVVSNPPRPEELVCPLAGAVDFPNSISPGPGQSKTLIVSTQKMPSLVPILPPPSLPIYLRLDQIPSPVIQESLASFAFPPVRSIAGRSKVCRTSMSWASKIPCAHCEALESHRKIIAS</sequence>
<reference evidence="1 2" key="1">
    <citation type="journal article" date="2012" name="New Phytol.">
        <title>Insight into trade-off between wood decay and parasitism from the genome of a fungal forest pathogen.</title>
        <authorList>
            <person name="Olson A."/>
            <person name="Aerts A."/>
            <person name="Asiegbu F."/>
            <person name="Belbahri L."/>
            <person name="Bouzid O."/>
            <person name="Broberg A."/>
            <person name="Canback B."/>
            <person name="Coutinho P.M."/>
            <person name="Cullen D."/>
            <person name="Dalman K."/>
            <person name="Deflorio G."/>
            <person name="van Diepen L.T."/>
            <person name="Dunand C."/>
            <person name="Duplessis S."/>
            <person name="Durling M."/>
            <person name="Gonthier P."/>
            <person name="Grimwood J."/>
            <person name="Fossdal C.G."/>
            <person name="Hansson D."/>
            <person name="Henrissat B."/>
            <person name="Hietala A."/>
            <person name="Himmelstrand K."/>
            <person name="Hoffmeister D."/>
            <person name="Hogberg N."/>
            <person name="James T.Y."/>
            <person name="Karlsson M."/>
            <person name="Kohler A."/>
            <person name="Kues U."/>
            <person name="Lee Y.H."/>
            <person name="Lin Y.C."/>
            <person name="Lind M."/>
            <person name="Lindquist E."/>
            <person name="Lombard V."/>
            <person name="Lucas S."/>
            <person name="Lunden K."/>
            <person name="Morin E."/>
            <person name="Murat C."/>
            <person name="Park J."/>
            <person name="Raffaello T."/>
            <person name="Rouze P."/>
            <person name="Salamov A."/>
            <person name="Schmutz J."/>
            <person name="Solheim H."/>
            <person name="Stahlberg J."/>
            <person name="Velez H."/>
            <person name="de Vries R.P."/>
            <person name="Wiebenga A."/>
            <person name="Woodward S."/>
            <person name="Yakovlev I."/>
            <person name="Garbelotto M."/>
            <person name="Martin F."/>
            <person name="Grigoriev I.V."/>
            <person name="Stenlid J."/>
        </authorList>
    </citation>
    <scope>NUCLEOTIDE SEQUENCE [LARGE SCALE GENOMIC DNA]</scope>
    <source>
        <strain evidence="1 2">TC 32-1</strain>
    </source>
</reference>
<accession>W4JS37</accession>
<dbReference type="GeneID" id="20667772"/>
<proteinExistence type="predicted"/>
<evidence type="ECO:0000313" key="1">
    <source>
        <dbReference type="EMBL" id="ETW75696.1"/>
    </source>
</evidence>
<evidence type="ECO:0000313" key="2">
    <source>
        <dbReference type="Proteomes" id="UP000030671"/>
    </source>
</evidence>
<keyword evidence="2" id="KW-1185">Reference proteome</keyword>
<dbReference type="EMBL" id="KI925465">
    <property type="protein sequence ID" value="ETW75696.1"/>
    <property type="molecule type" value="Genomic_DNA"/>
</dbReference>
<name>W4JS37_HETIT</name>
<dbReference type="HOGENOM" id="CLU_1759053_0_0_1"/>
<dbReference type="KEGG" id="hir:HETIRDRAFT_162458"/>
<dbReference type="Proteomes" id="UP000030671">
    <property type="component" value="Unassembled WGS sequence"/>
</dbReference>
<dbReference type="AlphaFoldDB" id="W4JS37"/>